<dbReference type="Pfam" id="PF06440">
    <property type="entry name" value="DNA_pol3_theta"/>
    <property type="match status" value="1"/>
</dbReference>
<dbReference type="InterPro" id="IPR009052">
    <property type="entry name" value="DNA_pol_III_theta_bac"/>
</dbReference>
<dbReference type="GO" id="GO:0003887">
    <property type="term" value="F:DNA-directed DNA polymerase activity"/>
    <property type="evidence" value="ECO:0007669"/>
    <property type="project" value="InterPro"/>
</dbReference>
<protein>
    <submittedName>
        <fullName evidence="1">DNA polymerase III subunit theta</fullName>
    </submittedName>
</protein>
<dbReference type="SUPFAM" id="SSF46575">
    <property type="entry name" value="DNA polymerase III theta subunit-like"/>
    <property type="match status" value="1"/>
</dbReference>
<organism evidence="1">
    <name type="scientific">Salmonella enterica subsp. enterica serovar Saintpaul</name>
    <dbReference type="NCBI Taxonomy" id="90105"/>
    <lineage>
        <taxon>Bacteria</taxon>
        <taxon>Pseudomonadati</taxon>
        <taxon>Pseudomonadota</taxon>
        <taxon>Gammaproteobacteria</taxon>
        <taxon>Enterobacterales</taxon>
        <taxon>Enterobacteriaceae</taxon>
        <taxon>Salmonella</taxon>
    </lineage>
</organism>
<dbReference type="InterPro" id="IPR036745">
    <property type="entry name" value="PolIII_theta_sf"/>
</dbReference>
<gene>
    <name evidence="1" type="ORF">DRD48_05690</name>
</gene>
<dbReference type="GO" id="GO:0003677">
    <property type="term" value="F:DNA binding"/>
    <property type="evidence" value="ECO:0007669"/>
    <property type="project" value="InterPro"/>
</dbReference>
<proteinExistence type="predicted"/>
<dbReference type="Gene3D" id="1.20.58.250">
    <property type="entry name" value="DNA polymerase III-theta"/>
    <property type="match status" value="1"/>
</dbReference>
<name>A0A5W5JR62_SALET</name>
<dbReference type="NCBIfam" id="NF008207">
    <property type="entry name" value="PRK10969.1"/>
    <property type="match status" value="1"/>
</dbReference>
<reference evidence="1" key="1">
    <citation type="submission" date="2018-06" db="EMBL/GenBank/DDBJ databases">
        <authorList>
            <person name="Ashton P.M."/>
            <person name="Dallman T."/>
            <person name="Nair S."/>
            <person name="De Pinna E."/>
            <person name="Peters T."/>
            <person name="Grant K."/>
        </authorList>
    </citation>
    <scope>NUCLEOTIDE SEQUENCE</scope>
    <source>
        <strain evidence="1">187601</strain>
    </source>
</reference>
<accession>A0A5W5JR62</accession>
<dbReference type="EMBL" id="AAHKMO010000005">
    <property type="protein sequence ID" value="EBX1943169.1"/>
    <property type="molecule type" value="Genomic_DNA"/>
</dbReference>
<evidence type="ECO:0000313" key="1">
    <source>
        <dbReference type="EMBL" id="EBX1943169.1"/>
    </source>
</evidence>
<sequence length="85" mass="10022">MSEWNIAAKSQEERDKVNVDLAASGVAYKERLNMPVIAEVVMRDQPEHLRDYFLERLRHYRELSLTLPKSSDPRYIEMSAQNEKK</sequence>
<dbReference type="GO" id="GO:0006260">
    <property type="term" value="P:DNA replication"/>
    <property type="evidence" value="ECO:0007669"/>
    <property type="project" value="InterPro"/>
</dbReference>
<comment type="caution">
    <text evidence="1">The sequence shown here is derived from an EMBL/GenBank/DDBJ whole genome shotgun (WGS) entry which is preliminary data.</text>
</comment>
<dbReference type="AlphaFoldDB" id="A0A5W5JR62"/>